<dbReference type="Proteomes" id="UP001589670">
    <property type="component" value="Unassembled WGS sequence"/>
</dbReference>
<keyword evidence="2" id="KW-1185">Reference proteome</keyword>
<reference evidence="1 2" key="1">
    <citation type="submission" date="2024-09" db="EMBL/GenBank/DDBJ databases">
        <authorList>
            <person name="Sun Q."/>
            <person name="Mori K."/>
        </authorList>
    </citation>
    <scope>NUCLEOTIDE SEQUENCE [LARGE SCALE GENOMIC DNA]</scope>
    <source>
        <strain evidence="1 2">CECT 9424</strain>
    </source>
</reference>
<protein>
    <submittedName>
        <fullName evidence="1">DNA-binding protein</fullName>
    </submittedName>
</protein>
<dbReference type="EMBL" id="JBHMEC010000016">
    <property type="protein sequence ID" value="MFB9150181.1"/>
    <property type="molecule type" value="Genomic_DNA"/>
</dbReference>
<keyword evidence="1" id="KW-0238">DNA-binding</keyword>
<comment type="caution">
    <text evidence="1">The sequence shown here is derived from an EMBL/GenBank/DDBJ whole genome shotgun (WGS) entry which is preliminary data.</text>
</comment>
<gene>
    <name evidence="1" type="ORF">ACFFU4_10515</name>
</gene>
<dbReference type="RefSeq" id="WP_377069731.1">
    <property type="nucleotide sequence ID" value="NZ_JBHMEC010000016.1"/>
</dbReference>
<proteinExistence type="predicted"/>
<name>A0ABV5I1U4_9RHOB</name>
<evidence type="ECO:0000313" key="2">
    <source>
        <dbReference type="Proteomes" id="UP001589670"/>
    </source>
</evidence>
<accession>A0ABV5I1U4</accession>
<sequence>MAYHFTPRLMKADAAAFYLGISASKLRTLDIPTRQLGRNRLYDVRDLDAFADSLDGPGYENSCDALFEADGW</sequence>
<dbReference type="GO" id="GO:0003677">
    <property type="term" value="F:DNA binding"/>
    <property type="evidence" value="ECO:0007669"/>
    <property type="project" value="UniProtKB-KW"/>
</dbReference>
<evidence type="ECO:0000313" key="1">
    <source>
        <dbReference type="EMBL" id="MFB9150181.1"/>
    </source>
</evidence>
<organism evidence="1 2">
    <name type="scientific">Roseovarius ramblicola</name>
    <dbReference type="NCBI Taxonomy" id="2022336"/>
    <lineage>
        <taxon>Bacteria</taxon>
        <taxon>Pseudomonadati</taxon>
        <taxon>Pseudomonadota</taxon>
        <taxon>Alphaproteobacteria</taxon>
        <taxon>Rhodobacterales</taxon>
        <taxon>Roseobacteraceae</taxon>
        <taxon>Roseovarius</taxon>
    </lineage>
</organism>